<dbReference type="EMBL" id="MTJS01000002">
    <property type="protein sequence ID" value="PFG89202.1"/>
    <property type="molecule type" value="Genomic_DNA"/>
</dbReference>
<feature type="coiled-coil region" evidence="1">
    <location>
        <begin position="409"/>
        <end position="436"/>
    </location>
</feature>
<feature type="compositionally biased region" description="Polar residues" evidence="2">
    <location>
        <begin position="269"/>
        <end position="309"/>
    </location>
</feature>
<feature type="compositionally biased region" description="Polar residues" evidence="2">
    <location>
        <begin position="660"/>
        <end position="669"/>
    </location>
</feature>
<feature type="compositionally biased region" description="Basic and acidic residues" evidence="2">
    <location>
        <begin position="443"/>
        <end position="483"/>
    </location>
</feature>
<organism evidence="3 4">
    <name type="scientific">Lactococcus lactis</name>
    <dbReference type="NCBI Taxonomy" id="1358"/>
    <lineage>
        <taxon>Bacteria</taxon>
        <taxon>Bacillati</taxon>
        <taxon>Bacillota</taxon>
        <taxon>Bacilli</taxon>
        <taxon>Lactobacillales</taxon>
        <taxon>Streptococcaceae</taxon>
        <taxon>Lactococcus</taxon>
    </lineage>
</organism>
<comment type="caution">
    <text evidence="3">The sequence shown here is derived from an EMBL/GenBank/DDBJ whole genome shotgun (WGS) entry which is preliminary data.</text>
</comment>
<dbReference type="AlphaFoldDB" id="A0AAP8E1K7"/>
<feature type="compositionally biased region" description="Acidic residues" evidence="2">
    <location>
        <begin position="494"/>
        <end position="506"/>
    </location>
</feature>
<sequence>MEQLKVKLHNTKIKLKGEQMDKEKQTTTFVPEKDWDAAVFKLNNQLQDKYNSGIIAEGEYQGMYSIQFSSNDLSDIGIYNLDLNEDQLRLVNDLNEDGIDIEFFEQNDALGVLNFAELPPLEIADSIPQNLSANEQRRLLREALTRQMENEGISVSENNDLFSDRLAEQQNHLDFGSPRQIAINFEKRIEGMVKDLHDHDGELKENEYINADRMGIRYKEAYTRYKERYPEEEVISLARRVGEWTNEPTTAEKIATSRKDSEQLKEKTVTSSETEISTDNSIQDEVNQNQPKVNDSNGTDLRESQSQVNNKEKDGQPLSQDLQQLRELQNKYSSLELKFQVVLDELKDLKQSNNIPDKVIEASEDVTRSKIDVKDSFDKVVQQVKNAIKQKTKAAIKVSLQAIKFDVLLSNLSRGLKKLEAGVSNLEKTIESLNVAETISKNDNAEKNPKGVDEKVVKDSVEDTPKPRVKIGERRAEAEEKPKKSNTVIKNEPVIEEPISEPTPDENFFESSLFQQMPEDAVTEEAQVNNEPEQQTEVQDSATLPEDFRAVLESTSIPIDAAHKSSDENGNPTYTYRANHKVDVPGVPLEAIEGLSSIAVANLLQKDVIDRMMDGRLSVDSVFSEEQKSALISNYVKSKKQPNAFESRLNKANKQKATNKFKNQSQEQVQAKHVMR</sequence>
<name>A0AAP8E1K7_9LACT</name>
<protein>
    <submittedName>
        <fullName evidence="3">Uncharacterized protein</fullName>
    </submittedName>
</protein>
<proteinExistence type="predicted"/>
<reference evidence="3" key="2">
    <citation type="journal article" date="2018" name="Food Control">
        <title>Characterization of Lactococcus lactis isolates from herbs, fruits and vegetables for use as biopreservatives against Listeria monocytogenes in cheese.</title>
        <authorList>
            <person name="Ho V."/>
            <person name="Lo R."/>
            <person name="Bansal N."/>
            <person name="Turner M.S."/>
        </authorList>
    </citation>
    <scope>NUCLEOTIDE SEQUENCE</scope>
    <source>
        <strain evidence="3">537</strain>
    </source>
</reference>
<feature type="coiled-coil region" evidence="1">
    <location>
        <begin position="318"/>
        <end position="345"/>
    </location>
</feature>
<feature type="region of interest" description="Disordered" evidence="2">
    <location>
        <begin position="441"/>
        <end position="506"/>
    </location>
</feature>
<dbReference type="Proteomes" id="UP000225275">
    <property type="component" value="Unassembled WGS sequence"/>
</dbReference>
<feature type="region of interest" description="Disordered" evidence="2">
    <location>
        <begin position="249"/>
        <end position="318"/>
    </location>
</feature>
<accession>A0AAP8E1K7</accession>
<evidence type="ECO:0000313" key="3">
    <source>
        <dbReference type="EMBL" id="PFG89202.1"/>
    </source>
</evidence>
<evidence type="ECO:0000256" key="2">
    <source>
        <dbReference type="SAM" id="MobiDB-lite"/>
    </source>
</evidence>
<evidence type="ECO:0000313" key="4">
    <source>
        <dbReference type="Proteomes" id="UP000225275"/>
    </source>
</evidence>
<feature type="compositionally biased region" description="Basic and acidic residues" evidence="2">
    <location>
        <begin position="255"/>
        <end position="268"/>
    </location>
</feature>
<feature type="region of interest" description="Disordered" evidence="2">
    <location>
        <begin position="652"/>
        <end position="676"/>
    </location>
</feature>
<keyword evidence="1" id="KW-0175">Coiled coil</keyword>
<gene>
    <name evidence="3" type="ORF">BW154_06930</name>
</gene>
<reference evidence="3" key="1">
    <citation type="submission" date="2017-01" db="EMBL/GenBank/DDBJ databases">
        <authorList>
            <person name="Lo R."/>
        </authorList>
    </citation>
    <scope>NUCLEOTIDE SEQUENCE</scope>
    <source>
        <strain evidence="3">537</strain>
    </source>
</reference>
<evidence type="ECO:0000256" key="1">
    <source>
        <dbReference type="SAM" id="Coils"/>
    </source>
</evidence>